<reference evidence="2 3" key="1">
    <citation type="submission" date="2016-01" db="EMBL/GenBank/DDBJ databases">
        <title>Draft Genome Sequences of Seven Thermophilic Sporeformers Isolated from Foods.</title>
        <authorList>
            <person name="Berendsen E.M."/>
            <person name="Wells-Bennik M.H."/>
            <person name="Krawcyk A.O."/>
            <person name="De Jong A."/>
            <person name="Holsappel S."/>
            <person name="Eijlander R.T."/>
            <person name="Kuipers O.P."/>
        </authorList>
    </citation>
    <scope>NUCLEOTIDE SEQUENCE [LARGE SCALE GENOMIC DNA]</scope>
    <source>
        <strain evidence="2 3">B4135</strain>
    </source>
</reference>
<evidence type="ECO:0000256" key="1">
    <source>
        <dbReference type="SAM" id="MobiDB-lite"/>
    </source>
</evidence>
<comment type="caution">
    <text evidence="2">The sequence shown here is derived from an EMBL/GenBank/DDBJ whole genome shotgun (WGS) entry which is preliminary data.</text>
</comment>
<evidence type="ECO:0000313" key="3">
    <source>
        <dbReference type="Proteomes" id="UP000075683"/>
    </source>
</evidence>
<evidence type="ECO:0000313" key="2">
    <source>
        <dbReference type="EMBL" id="KYD11630.1"/>
    </source>
</evidence>
<sequence>MADGIFSREEPEEDDRKASRRGRLKVSEKNFPEISVPSASGEKSRKIG</sequence>
<organism evidence="2 3">
    <name type="scientific">Caldibacillus debilis</name>
    <dbReference type="NCBI Taxonomy" id="301148"/>
    <lineage>
        <taxon>Bacteria</taxon>
        <taxon>Bacillati</taxon>
        <taxon>Bacillota</taxon>
        <taxon>Bacilli</taxon>
        <taxon>Bacillales</taxon>
        <taxon>Bacillaceae</taxon>
        <taxon>Caldibacillus</taxon>
    </lineage>
</organism>
<dbReference type="AlphaFoldDB" id="A0A150LHB0"/>
<dbReference type="Proteomes" id="UP000075683">
    <property type="component" value="Unassembled WGS sequence"/>
</dbReference>
<proteinExistence type="predicted"/>
<accession>A0A150LHB0</accession>
<protein>
    <submittedName>
        <fullName evidence="2">Uncharacterized protein</fullName>
    </submittedName>
</protein>
<dbReference type="STRING" id="301148.B4135_3182"/>
<dbReference type="EMBL" id="LQYT01000108">
    <property type="protein sequence ID" value="KYD11630.1"/>
    <property type="molecule type" value="Genomic_DNA"/>
</dbReference>
<feature type="region of interest" description="Disordered" evidence="1">
    <location>
        <begin position="1"/>
        <end position="48"/>
    </location>
</feature>
<feature type="compositionally biased region" description="Basic and acidic residues" evidence="1">
    <location>
        <begin position="1"/>
        <end position="17"/>
    </location>
</feature>
<name>A0A150LHB0_9BACI</name>
<gene>
    <name evidence="2" type="ORF">B4135_3182</name>
</gene>